<sequence length="367" mass="41865">MIQPTPSPCVEMVYIVTSLFNTNHDKCVLDYVHGVNVLSKSKPAKHKNKEANMETYRLSKLSLVFGLRMLQAVDQKLLSANQFRQHFSWVYYVDGLRYNLFSVGQLCDSDLELAFHKYTCFVRNLEGVDLLTGSGGTNLYTLSIGDMMKSSPICLLSKDSKTNYYEEVSISHETSLVCTLQQNGVVKRRNRTLLEAARTMLIYAKAPLFLWAEAVATTYLSYLYVFGILCYPTNDSEDLVIPPDVKEANHDIEVAHMDNNLYFGLPILEPSSKESSSHVVTLNNVHLINQPPEHINKWTKDHPIDNVIGDPSRPVSTRHQLQTEALFYYFDVFLSFVEPKSYKEALTESYGTEAMQEELNEFERLKV</sequence>
<dbReference type="InterPro" id="IPR039537">
    <property type="entry name" value="Retrotran_Ty1/copia-like"/>
</dbReference>
<protein>
    <submittedName>
        <fullName evidence="1">Retrovirus-related pol polyprotein from transposon TNT 1-94</fullName>
    </submittedName>
</protein>
<name>A0ABQ5DXZ5_9ASTR</name>
<dbReference type="EMBL" id="BQNB010015772">
    <property type="protein sequence ID" value="GJT43945.1"/>
    <property type="molecule type" value="Genomic_DNA"/>
</dbReference>
<dbReference type="InterPro" id="IPR036397">
    <property type="entry name" value="RNaseH_sf"/>
</dbReference>
<reference evidence="1" key="1">
    <citation type="journal article" date="2022" name="Int. J. Mol. Sci.">
        <title>Draft Genome of Tanacetum Coccineum: Genomic Comparison of Closely Related Tanacetum-Family Plants.</title>
        <authorList>
            <person name="Yamashiro T."/>
            <person name="Shiraishi A."/>
            <person name="Nakayama K."/>
            <person name="Satake H."/>
        </authorList>
    </citation>
    <scope>NUCLEOTIDE SEQUENCE</scope>
</reference>
<dbReference type="Gene3D" id="3.30.420.10">
    <property type="entry name" value="Ribonuclease H-like superfamily/Ribonuclease H"/>
    <property type="match status" value="1"/>
</dbReference>
<proteinExistence type="predicted"/>
<dbReference type="PANTHER" id="PTHR42648:SF18">
    <property type="entry name" value="RETROTRANSPOSON, UNCLASSIFIED-LIKE PROTEIN"/>
    <property type="match status" value="1"/>
</dbReference>
<evidence type="ECO:0000313" key="2">
    <source>
        <dbReference type="Proteomes" id="UP001151760"/>
    </source>
</evidence>
<reference evidence="1" key="2">
    <citation type="submission" date="2022-01" db="EMBL/GenBank/DDBJ databases">
        <authorList>
            <person name="Yamashiro T."/>
            <person name="Shiraishi A."/>
            <person name="Satake H."/>
            <person name="Nakayama K."/>
        </authorList>
    </citation>
    <scope>NUCLEOTIDE SEQUENCE</scope>
</reference>
<comment type="caution">
    <text evidence="1">The sequence shown here is derived from an EMBL/GenBank/DDBJ whole genome shotgun (WGS) entry which is preliminary data.</text>
</comment>
<organism evidence="1 2">
    <name type="scientific">Tanacetum coccineum</name>
    <dbReference type="NCBI Taxonomy" id="301880"/>
    <lineage>
        <taxon>Eukaryota</taxon>
        <taxon>Viridiplantae</taxon>
        <taxon>Streptophyta</taxon>
        <taxon>Embryophyta</taxon>
        <taxon>Tracheophyta</taxon>
        <taxon>Spermatophyta</taxon>
        <taxon>Magnoliopsida</taxon>
        <taxon>eudicotyledons</taxon>
        <taxon>Gunneridae</taxon>
        <taxon>Pentapetalae</taxon>
        <taxon>asterids</taxon>
        <taxon>campanulids</taxon>
        <taxon>Asterales</taxon>
        <taxon>Asteraceae</taxon>
        <taxon>Asteroideae</taxon>
        <taxon>Anthemideae</taxon>
        <taxon>Anthemidinae</taxon>
        <taxon>Tanacetum</taxon>
    </lineage>
</organism>
<dbReference type="Proteomes" id="UP001151760">
    <property type="component" value="Unassembled WGS sequence"/>
</dbReference>
<gene>
    <name evidence="1" type="ORF">Tco_0952660</name>
</gene>
<dbReference type="PANTHER" id="PTHR42648">
    <property type="entry name" value="TRANSPOSASE, PUTATIVE-RELATED"/>
    <property type="match status" value="1"/>
</dbReference>
<dbReference type="InterPro" id="IPR012337">
    <property type="entry name" value="RNaseH-like_sf"/>
</dbReference>
<dbReference type="SUPFAM" id="SSF53098">
    <property type="entry name" value="Ribonuclease H-like"/>
    <property type="match status" value="1"/>
</dbReference>
<keyword evidence="2" id="KW-1185">Reference proteome</keyword>
<evidence type="ECO:0000313" key="1">
    <source>
        <dbReference type="EMBL" id="GJT43945.1"/>
    </source>
</evidence>
<accession>A0ABQ5DXZ5</accession>